<keyword evidence="3" id="KW-1185">Reference proteome</keyword>
<dbReference type="SUPFAM" id="SSF89392">
    <property type="entry name" value="Prokaryotic lipoproteins and lipoprotein localization factors"/>
    <property type="match status" value="1"/>
</dbReference>
<organism evidence="2 3">
    <name type="scientific">Aestuariivirga litoralis</name>
    <dbReference type="NCBI Taxonomy" id="2650924"/>
    <lineage>
        <taxon>Bacteria</taxon>
        <taxon>Pseudomonadati</taxon>
        <taxon>Pseudomonadota</taxon>
        <taxon>Alphaproteobacteria</taxon>
        <taxon>Hyphomicrobiales</taxon>
        <taxon>Aestuariivirgaceae</taxon>
        <taxon>Aestuariivirga</taxon>
    </lineage>
</organism>
<protein>
    <recommendedName>
        <fullName evidence="4">DUF2092 domain-containing protein</fullName>
    </recommendedName>
</protein>
<name>A0A2W2AV06_9HYPH</name>
<dbReference type="EMBL" id="QKVK01000006">
    <property type="protein sequence ID" value="PZF76450.1"/>
    <property type="molecule type" value="Genomic_DNA"/>
</dbReference>
<evidence type="ECO:0000313" key="2">
    <source>
        <dbReference type="EMBL" id="PZF76450.1"/>
    </source>
</evidence>
<evidence type="ECO:0000313" key="3">
    <source>
        <dbReference type="Proteomes" id="UP000248795"/>
    </source>
</evidence>
<reference evidence="3" key="1">
    <citation type="submission" date="2018-06" db="EMBL/GenBank/DDBJ databases">
        <title>Aestuariibacter litoralis strain KCTC 52945T.</title>
        <authorList>
            <person name="Li X."/>
            <person name="Salam N."/>
            <person name="Li J.-L."/>
            <person name="Chen Y.-M."/>
            <person name="Yang Z.-W."/>
            <person name="Zhang L.-Y."/>
            <person name="Han M.-X."/>
            <person name="Xiao M."/>
            <person name="Li W.-J."/>
        </authorList>
    </citation>
    <scope>NUCLEOTIDE SEQUENCE [LARGE SCALE GENOMIC DNA]</scope>
    <source>
        <strain evidence="3">KCTC 52945</strain>
    </source>
</reference>
<evidence type="ECO:0008006" key="4">
    <source>
        <dbReference type="Google" id="ProtNLM"/>
    </source>
</evidence>
<proteinExistence type="predicted"/>
<accession>A0A2W2AV06</accession>
<dbReference type="InterPro" id="IPR029046">
    <property type="entry name" value="LolA/LolB/LppX"/>
</dbReference>
<dbReference type="AlphaFoldDB" id="A0A2W2AV06"/>
<sequence length="242" mass="26518">MWTALPAHADDTADIKALVKTMTDYVASQKSISFDMETDLEIVTTSGQRLSLESSGAMDVSRPDKVRAERKGGFADVEAVYDGKTLSLLGRNLNLYAQIPLAGDLDHLIDELRDKYGRPLPAADLLKSDSYEQIMSGATDIAYLGPGVILGQMCEHVAMRNDDVDLQLWIAQGDKPYPCRYTITSRTIPGQPQYSVEIWNWKSSAEPGSADFTFTPPAGAQAIEPAKLDNIDELPSHLTPKN</sequence>
<dbReference type="PIRSF" id="PIRSF012443">
    <property type="entry name" value="UCP012443"/>
    <property type="match status" value="1"/>
</dbReference>
<keyword evidence="1" id="KW-0732">Signal</keyword>
<dbReference type="Pfam" id="PF09865">
    <property type="entry name" value="DUF2092"/>
    <property type="match status" value="1"/>
</dbReference>
<dbReference type="Gene3D" id="2.50.20.10">
    <property type="entry name" value="Lipoprotein localisation LolA/LolB/LppX"/>
    <property type="match status" value="1"/>
</dbReference>
<evidence type="ECO:0000256" key="1">
    <source>
        <dbReference type="ARBA" id="ARBA00022729"/>
    </source>
</evidence>
<dbReference type="Proteomes" id="UP000248795">
    <property type="component" value="Unassembled WGS sequence"/>
</dbReference>
<comment type="caution">
    <text evidence="2">The sequence shown here is derived from an EMBL/GenBank/DDBJ whole genome shotgun (WGS) entry which is preliminary data.</text>
</comment>
<gene>
    <name evidence="2" type="ORF">DK847_14610</name>
</gene>
<dbReference type="InterPro" id="IPR019207">
    <property type="entry name" value="DUF2092"/>
</dbReference>